<name>A0A4R2PUM7_9RHOB</name>
<evidence type="ECO:0000313" key="2">
    <source>
        <dbReference type="EMBL" id="TCP39607.1"/>
    </source>
</evidence>
<sequence>MKGKLLAAAAIVIALAAAAAGLGTEAERDQMQRDLTRILSEVYQRAHSHALTGAVVRPEFAATGIELSVPDLDEGWEPNCGIGTFAEPSDPRRNLQALILVPRDRISGAAFTAFAIFAGDPVVTGALFAPPLPDWLTGAAGGYPSLAADLDALVARSDITVTTTRCPDFTFAIIEGVPR</sequence>
<feature type="signal peptide" evidence="1">
    <location>
        <begin position="1"/>
        <end position="19"/>
    </location>
</feature>
<gene>
    <name evidence="2" type="ORF">EV662_11187</name>
</gene>
<organism evidence="2 3">
    <name type="scientific">Rhodovulum marinum</name>
    <dbReference type="NCBI Taxonomy" id="320662"/>
    <lineage>
        <taxon>Bacteria</taxon>
        <taxon>Pseudomonadati</taxon>
        <taxon>Pseudomonadota</taxon>
        <taxon>Alphaproteobacteria</taxon>
        <taxon>Rhodobacterales</taxon>
        <taxon>Paracoccaceae</taxon>
        <taxon>Rhodovulum</taxon>
    </lineage>
</organism>
<comment type="caution">
    <text evidence="2">The sequence shown here is derived from an EMBL/GenBank/DDBJ whole genome shotgun (WGS) entry which is preliminary data.</text>
</comment>
<feature type="chain" id="PRO_5020219796" evidence="1">
    <location>
        <begin position="20"/>
        <end position="179"/>
    </location>
</feature>
<dbReference type="EMBL" id="SLXP01000011">
    <property type="protein sequence ID" value="TCP39607.1"/>
    <property type="molecule type" value="Genomic_DNA"/>
</dbReference>
<dbReference type="Proteomes" id="UP000294835">
    <property type="component" value="Unassembled WGS sequence"/>
</dbReference>
<dbReference type="RefSeq" id="WP_132464538.1">
    <property type="nucleotide sequence ID" value="NZ_SLXP01000011.1"/>
</dbReference>
<dbReference type="OrthoDB" id="9855130at2"/>
<proteinExistence type="predicted"/>
<keyword evidence="1" id="KW-0732">Signal</keyword>
<evidence type="ECO:0000256" key="1">
    <source>
        <dbReference type="SAM" id="SignalP"/>
    </source>
</evidence>
<dbReference type="AlphaFoldDB" id="A0A4R2PUM7"/>
<accession>A0A4R2PUM7</accession>
<reference evidence="2 3" key="1">
    <citation type="submission" date="2019-03" db="EMBL/GenBank/DDBJ databases">
        <title>Genomic Encyclopedia of Type Strains, Phase IV (KMG-IV): sequencing the most valuable type-strain genomes for metagenomic binning, comparative biology and taxonomic classification.</title>
        <authorList>
            <person name="Goeker M."/>
        </authorList>
    </citation>
    <scope>NUCLEOTIDE SEQUENCE [LARGE SCALE GENOMIC DNA]</scope>
    <source>
        <strain evidence="2 3">DSM 18063</strain>
    </source>
</reference>
<protein>
    <submittedName>
        <fullName evidence="2">Uncharacterized protein</fullName>
    </submittedName>
</protein>
<keyword evidence="3" id="KW-1185">Reference proteome</keyword>
<evidence type="ECO:0000313" key="3">
    <source>
        <dbReference type="Proteomes" id="UP000294835"/>
    </source>
</evidence>